<evidence type="ECO:0000313" key="2">
    <source>
        <dbReference type="Proteomes" id="UP000030106"/>
    </source>
</evidence>
<dbReference type="Proteomes" id="UP000030106">
    <property type="component" value="Unassembled WGS sequence"/>
</dbReference>
<dbReference type="EMBL" id="ANFO01001316">
    <property type="protein sequence ID" value="KGQ02942.1"/>
    <property type="molecule type" value="Genomic_DNA"/>
</dbReference>
<evidence type="ECO:0008006" key="3">
    <source>
        <dbReference type="Google" id="ProtNLM"/>
    </source>
</evidence>
<dbReference type="AlphaFoldDB" id="A0A0A2V9B8"/>
<evidence type="ECO:0000313" key="1">
    <source>
        <dbReference type="EMBL" id="KGQ02942.1"/>
    </source>
</evidence>
<organism evidence="1 2">
    <name type="scientific">Beauveria bassiana D1-5</name>
    <dbReference type="NCBI Taxonomy" id="1245745"/>
    <lineage>
        <taxon>Eukaryota</taxon>
        <taxon>Fungi</taxon>
        <taxon>Dikarya</taxon>
        <taxon>Ascomycota</taxon>
        <taxon>Pezizomycotina</taxon>
        <taxon>Sordariomycetes</taxon>
        <taxon>Hypocreomycetidae</taxon>
        <taxon>Hypocreales</taxon>
        <taxon>Cordycipitaceae</taxon>
        <taxon>Beauveria</taxon>
    </lineage>
</organism>
<sequence>MAHTTVWERIFALPEELRREIFGRCSLGKLTILAHVNQEARQLVKSTIQQLCLHVPGELHDLDQTSLRILRHICADTTKNVIVLLPEARCLSEKYDPKPFTAADLQWKTLTSAMAKMSELSSLRLGDPSCLHGSLPQSMKIVEMLTVMLLSTELRVNHLQIWATAEMLEDIIWNVTFVLSWPESCGKFPVREDSLNGCPSKSDRLFLKKWRKKTETLIFLGNH</sequence>
<proteinExistence type="predicted"/>
<reference evidence="1 2" key="1">
    <citation type="submission" date="2012-10" db="EMBL/GenBank/DDBJ databases">
        <title>Genome sequencing and analysis of entomopathogenic fungi Beauveria bassiana D1-5.</title>
        <authorList>
            <person name="Li Q."/>
            <person name="Wang L."/>
            <person name="Zhang Z."/>
            <person name="Wang Q."/>
            <person name="Ren J."/>
            <person name="Wang M."/>
            <person name="Xu W."/>
            <person name="Wang J."/>
            <person name="Lu Y."/>
            <person name="Du Q."/>
            <person name="Sun Z."/>
        </authorList>
    </citation>
    <scope>NUCLEOTIDE SEQUENCE [LARGE SCALE GENOMIC DNA]</scope>
    <source>
        <strain evidence="1 2">D1-5</strain>
    </source>
</reference>
<name>A0A0A2V9B8_BEABA</name>
<comment type="caution">
    <text evidence="1">The sequence shown here is derived from an EMBL/GenBank/DDBJ whole genome shotgun (WGS) entry which is preliminary data.</text>
</comment>
<gene>
    <name evidence="1" type="ORF">BBAD15_g11837</name>
</gene>
<dbReference type="HOGENOM" id="CLU_108097_0_0_1"/>
<accession>A0A0A2V9B8</accession>
<protein>
    <recommendedName>
        <fullName evidence="3">F-box domain-containing protein</fullName>
    </recommendedName>
</protein>